<dbReference type="CDD" id="cd00448">
    <property type="entry name" value="YjgF_YER057c_UK114_family"/>
    <property type="match status" value="1"/>
</dbReference>
<dbReference type="InterPro" id="IPR006175">
    <property type="entry name" value="YjgF/YER057c/UK114"/>
</dbReference>
<accession>A0A7R9LNY5</accession>
<dbReference type="OrthoDB" id="6494369at2759"/>
<proteinExistence type="predicted"/>
<feature type="non-terminal residue" evidence="2">
    <location>
        <position position="88"/>
    </location>
</feature>
<dbReference type="InterPro" id="IPR035959">
    <property type="entry name" value="RutC-like_sf"/>
</dbReference>
<feature type="region of interest" description="Disordered" evidence="1">
    <location>
        <begin position="1"/>
        <end position="21"/>
    </location>
</feature>
<dbReference type="AlphaFoldDB" id="A0A7R9LNY5"/>
<protein>
    <recommendedName>
        <fullName evidence="4">RidA family protein</fullName>
    </recommendedName>
</protein>
<evidence type="ECO:0000313" key="3">
    <source>
        <dbReference type="Proteomes" id="UP000759131"/>
    </source>
</evidence>
<evidence type="ECO:0000313" key="2">
    <source>
        <dbReference type="EMBL" id="CAD7645156.1"/>
    </source>
</evidence>
<keyword evidence="3" id="KW-1185">Reference proteome</keyword>
<dbReference type="PANTHER" id="PTHR11803:SF39">
    <property type="entry name" value="2-IMINOBUTANOATE_2-IMINOPROPANOATE DEAMINASE"/>
    <property type="match status" value="1"/>
</dbReference>
<organism evidence="2">
    <name type="scientific">Medioppia subpectinata</name>
    <dbReference type="NCBI Taxonomy" id="1979941"/>
    <lineage>
        <taxon>Eukaryota</taxon>
        <taxon>Metazoa</taxon>
        <taxon>Ecdysozoa</taxon>
        <taxon>Arthropoda</taxon>
        <taxon>Chelicerata</taxon>
        <taxon>Arachnida</taxon>
        <taxon>Acari</taxon>
        <taxon>Acariformes</taxon>
        <taxon>Sarcoptiformes</taxon>
        <taxon>Oribatida</taxon>
        <taxon>Brachypylina</taxon>
        <taxon>Oppioidea</taxon>
        <taxon>Oppiidae</taxon>
        <taxon>Medioppia</taxon>
    </lineage>
</organism>
<sequence length="88" mass="9264">MSSKQEIRTASAPPPVGTYSQAIRDGNRVYISGQVGMDPKTSKLVSDGFEAQADQAFSNLRAVADASGVSLDAAVKVNIFITDVNNFA</sequence>
<evidence type="ECO:0008006" key="4">
    <source>
        <dbReference type="Google" id="ProtNLM"/>
    </source>
</evidence>
<dbReference type="EMBL" id="CAJPIZ010033374">
    <property type="protein sequence ID" value="CAG2120427.1"/>
    <property type="molecule type" value="Genomic_DNA"/>
</dbReference>
<dbReference type="Pfam" id="PF01042">
    <property type="entry name" value="Ribonuc_L-PSP"/>
    <property type="match status" value="1"/>
</dbReference>
<dbReference type="Proteomes" id="UP000759131">
    <property type="component" value="Unassembled WGS sequence"/>
</dbReference>
<gene>
    <name evidence="2" type="ORF">OSB1V03_LOCUS20374</name>
</gene>
<dbReference type="SUPFAM" id="SSF55298">
    <property type="entry name" value="YjgF-like"/>
    <property type="match status" value="1"/>
</dbReference>
<name>A0A7R9LNY5_9ACAR</name>
<dbReference type="PANTHER" id="PTHR11803">
    <property type="entry name" value="2-IMINOBUTANOATE/2-IMINOPROPANOATE DEAMINASE RIDA"/>
    <property type="match status" value="1"/>
</dbReference>
<dbReference type="Gene3D" id="3.30.1330.40">
    <property type="entry name" value="RutC-like"/>
    <property type="match status" value="1"/>
</dbReference>
<dbReference type="GO" id="GO:0019239">
    <property type="term" value="F:deaminase activity"/>
    <property type="evidence" value="ECO:0007669"/>
    <property type="project" value="TreeGrafter"/>
</dbReference>
<evidence type="ECO:0000256" key="1">
    <source>
        <dbReference type="SAM" id="MobiDB-lite"/>
    </source>
</evidence>
<dbReference type="EMBL" id="OC887949">
    <property type="protein sequence ID" value="CAD7645156.1"/>
    <property type="molecule type" value="Genomic_DNA"/>
</dbReference>
<reference evidence="2" key="1">
    <citation type="submission" date="2020-11" db="EMBL/GenBank/DDBJ databases">
        <authorList>
            <person name="Tran Van P."/>
        </authorList>
    </citation>
    <scope>NUCLEOTIDE SEQUENCE</scope>
</reference>
<dbReference type="GO" id="GO:0005829">
    <property type="term" value="C:cytosol"/>
    <property type="evidence" value="ECO:0007669"/>
    <property type="project" value="TreeGrafter"/>
</dbReference>